<dbReference type="PANTHER" id="PTHR41282:SF1">
    <property type="entry name" value="CONSERVED TRANSMEMBRANE PROTEIN-RELATED"/>
    <property type="match status" value="1"/>
</dbReference>
<keyword evidence="3" id="KW-1185">Reference proteome</keyword>
<accession>A0A239FZZ8</accession>
<keyword evidence="1" id="KW-0472">Membrane</keyword>
<name>A0A239FZZ8_9ACTN</name>
<dbReference type="RefSeq" id="WP_089325574.1">
    <property type="nucleotide sequence ID" value="NZ_FZOR01000006.1"/>
</dbReference>
<evidence type="ECO:0000256" key="1">
    <source>
        <dbReference type="SAM" id="Phobius"/>
    </source>
</evidence>
<dbReference type="Proteomes" id="UP000198318">
    <property type="component" value="Unassembled WGS sequence"/>
</dbReference>
<feature type="transmembrane region" description="Helical" evidence="1">
    <location>
        <begin position="175"/>
        <end position="196"/>
    </location>
</feature>
<feature type="transmembrane region" description="Helical" evidence="1">
    <location>
        <begin position="211"/>
        <end position="234"/>
    </location>
</feature>
<keyword evidence="1" id="KW-1133">Transmembrane helix</keyword>
<dbReference type="EMBL" id="FZOR01000006">
    <property type="protein sequence ID" value="SNS62617.1"/>
    <property type="molecule type" value="Genomic_DNA"/>
</dbReference>
<dbReference type="AlphaFoldDB" id="A0A239FZZ8"/>
<feature type="transmembrane region" description="Helical" evidence="1">
    <location>
        <begin position="116"/>
        <end position="136"/>
    </location>
</feature>
<feature type="transmembrane region" description="Helical" evidence="1">
    <location>
        <begin position="142"/>
        <end position="163"/>
    </location>
</feature>
<proteinExistence type="predicted"/>
<feature type="transmembrane region" description="Helical" evidence="1">
    <location>
        <begin position="61"/>
        <end position="81"/>
    </location>
</feature>
<keyword evidence="1" id="KW-0812">Transmembrane</keyword>
<dbReference type="Pfam" id="PF12811">
    <property type="entry name" value="BaxI_1"/>
    <property type="match status" value="1"/>
</dbReference>
<evidence type="ECO:0000313" key="3">
    <source>
        <dbReference type="Proteomes" id="UP000198318"/>
    </source>
</evidence>
<gene>
    <name evidence="2" type="ORF">SAMN05443665_1006262</name>
</gene>
<evidence type="ECO:0000313" key="2">
    <source>
        <dbReference type="EMBL" id="SNS62617.1"/>
    </source>
</evidence>
<dbReference type="PANTHER" id="PTHR41282">
    <property type="entry name" value="CONSERVED TRANSMEMBRANE PROTEIN-RELATED"/>
    <property type="match status" value="1"/>
</dbReference>
<dbReference type="InterPro" id="IPR010539">
    <property type="entry name" value="BaxI_1-like"/>
</dbReference>
<reference evidence="2 3" key="1">
    <citation type="submission" date="2017-06" db="EMBL/GenBank/DDBJ databases">
        <authorList>
            <person name="Kim H.J."/>
            <person name="Triplett B.A."/>
        </authorList>
    </citation>
    <scope>NUCLEOTIDE SEQUENCE [LARGE SCALE GENOMIC DNA]</scope>
    <source>
        <strain evidence="2 3">DSM 44715</strain>
    </source>
</reference>
<organism evidence="2 3">
    <name type="scientific">Actinomadura meyerae</name>
    <dbReference type="NCBI Taxonomy" id="240840"/>
    <lineage>
        <taxon>Bacteria</taxon>
        <taxon>Bacillati</taxon>
        <taxon>Actinomycetota</taxon>
        <taxon>Actinomycetes</taxon>
        <taxon>Streptosporangiales</taxon>
        <taxon>Thermomonosporaceae</taxon>
        <taxon>Actinomadura</taxon>
    </lineage>
</organism>
<feature type="transmembrane region" description="Helical" evidence="1">
    <location>
        <begin position="87"/>
        <end position="109"/>
    </location>
</feature>
<protein>
    <submittedName>
        <fullName evidence="2">Uncharacterized membrane protein, YccA/Bax inhibitor family</fullName>
    </submittedName>
</protein>
<dbReference type="OrthoDB" id="116480at2"/>
<dbReference type="PIRSF" id="PIRSF009160">
    <property type="entry name" value="UCP009160"/>
    <property type="match status" value="1"/>
</dbReference>
<sequence length="276" mass="29277">MESRNPAFRGNAFDQRGAAYGAAGYGAPGYGQQYGAQQYGAPGYQPGYAPPATRPMTMDDVVVRGFLSLAVLVLAAAVAWVAVPTSIAMPVLVVALLAEIGIWAFITFGRKANAPLVLAFAAVYGIVVGIVSHAYNDLYHGVVFQAVIGTALAFGATLAVYALRIVRVTPKFAKFVVAAGAALIGLMLINLIVHLFGGDQGIGIRDPGSPLAYVFSVVAILVGCFFLLLDFDAVEQGVRQGAPEKFAWYCAFGLVLSLVWIYLEILRLLSYFSGRD</sequence>
<feature type="transmembrane region" description="Helical" evidence="1">
    <location>
        <begin position="246"/>
        <end position="263"/>
    </location>
</feature>